<evidence type="ECO:0000313" key="7">
    <source>
        <dbReference type="Proteomes" id="UP000623842"/>
    </source>
</evidence>
<dbReference type="InterPro" id="IPR052346">
    <property type="entry name" value="O-mannosyl-transferase_TMTC"/>
</dbReference>
<dbReference type="SMART" id="SM00257">
    <property type="entry name" value="LysM"/>
    <property type="match status" value="1"/>
</dbReference>
<evidence type="ECO:0000256" key="1">
    <source>
        <dbReference type="ARBA" id="ARBA00022737"/>
    </source>
</evidence>
<dbReference type="SMART" id="SM00028">
    <property type="entry name" value="TPR"/>
    <property type="match status" value="4"/>
</dbReference>
<dbReference type="Gene3D" id="3.10.350.10">
    <property type="entry name" value="LysM domain"/>
    <property type="match status" value="1"/>
</dbReference>
<accession>A0A919BDY5</accession>
<keyword evidence="7" id="KW-1185">Reference proteome</keyword>
<feature type="domain" description="LysM" evidence="5">
    <location>
        <begin position="325"/>
        <end position="369"/>
    </location>
</feature>
<proteinExistence type="predicted"/>
<dbReference type="Pfam" id="PF13424">
    <property type="entry name" value="TPR_12"/>
    <property type="match status" value="1"/>
</dbReference>
<dbReference type="PROSITE" id="PS50005">
    <property type="entry name" value="TPR"/>
    <property type="match status" value="2"/>
</dbReference>
<evidence type="ECO:0000256" key="3">
    <source>
        <dbReference type="PROSITE-ProRule" id="PRU00339"/>
    </source>
</evidence>
<dbReference type="InterPro" id="IPR019734">
    <property type="entry name" value="TPR_rpt"/>
</dbReference>
<comment type="caution">
    <text evidence="6">The sequence shown here is derived from an EMBL/GenBank/DDBJ whole genome shotgun (WGS) entry which is preliminary data.</text>
</comment>
<dbReference type="InterPro" id="IPR011990">
    <property type="entry name" value="TPR-like_helical_dom_sf"/>
</dbReference>
<dbReference type="Pfam" id="PF01476">
    <property type="entry name" value="LysM"/>
    <property type="match status" value="1"/>
</dbReference>
<evidence type="ECO:0000256" key="4">
    <source>
        <dbReference type="SAM" id="MobiDB-lite"/>
    </source>
</evidence>
<protein>
    <recommendedName>
        <fullName evidence="5">LysM domain-containing protein</fullName>
    </recommendedName>
</protein>
<dbReference type="RefSeq" id="WP_189767787.1">
    <property type="nucleotide sequence ID" value="NZ_BNCK01000002.1"/>
</dbReference>
<sequence>MELSLKKTGLLLMAFALTGCVTQTYENDKTTPVIKNESSNNEIAMTRISLGLGYLKMGNTTQAKLNLEKAKRFAPNLVQVYTAFAHYYDVVGEPELATQAFDKALTLNAKDADTLNNYGVFLCKQEKYDKAEKQFLKAIAVPAYLLVAKSYENLALCQLKANNFDKAEHYLDKSIQHSPTSASSLLQMMRLQYAKANYEDAQVYLKRYEKSTRRFSSQALALAYKIYEKQNNQRIAKNYGAMLVKMFPNSFEARQYLLNELDVIEADELAKLYQSTQQTTVSTNKRVVKLSPSSSGQVEKSKPQQKATVTNVKPTQTLKPEEPRAHHIVKAGETLFSISRTYNIQMKAIERWNSISRTGTIKVGDIIYLAAPSSEINEQ</sequence>
<keyword evidence="1" id="KW-0677">Repeat</keyword>
<dbReference type="SUPFAM" id="SSF81901">
    <property type="entry name" value="HCP-like"/>
    <property type="match status" value="1"/>
</dbReference>
<evidence type="ECO:0000256" key="2">
    <source>
        <dbReference type="ARBA" id="ARBA00022803"/>
    </source>
</evidence>
<name>A0A919BDY5_9GAMM</name>
<feature type="repeat" description="TPR" evidence="3">
    <location>
        <begin position="148"/>
        <end position="181"/>
    </location>
</feature>
<dbReference type="InterPro" id="IPR018392">
    <property type="entry name" value="LysM"/>
</dbReference>
<dbReference type="AlphaFoldDB" id="A0A919BDY5"/>
<evidence type="ECO:0000259" key="5">
    <source>
        <dbReference type="PROSITE" id="PS51782"/>
    </source>
</evidence>
<evidence type="ECO:0000313" key="6">
    <source>
        <dbReference type="EMBL" id="GHF84165.1"/>
    </source>
</evidence>
<gene>
    <name evidence="6" type="ORF">GCM10017161_09440</name>
</gene>
<dbReference type="PROSITE" id="PS51782">
    <property type="entry name" value="LYSM"/>
    <property type="match status" value="1"/>
</dbReference>
<dbReference type="PROSITE" id="PS51257">
    <property type="entry name" value="PROKAR_LIPOPROTEIN"/>
    <property type="match status" value="1"/>
</dbReference>
<dbReference type="SUPFAM" id="SSF54106">
    <property type="entry name" value="LysM domain"/>
    <property type="match status" value="1"/>
</dbReference>
<dbReference type="Gene3D" id="1.25.40.10">
    <property type="entry name" value="Tetratricopeptide repeat domain"/>
    <property type="match status" value="1"/>
</dbReference>
<dbReference type="InterPro" id="IPR013360">
    <property type="entry name" value="Pilus_4_PilW"/>
</dbReference>
<dbReference type="Proteomes" id="UP000623842">
    <property type="component" value="Unassembled WGS sequence"/>
</dbReference>
<reference evidence="6" key="1">
    <citation type="journal article" date="2014" name="Int. J. Syst. Evol. Microbiol.">
        <title>Complete genome sequence of Corynebacterium casei LMG S-19264T (=DSM 44701T), isolated from a smear-ripened cheese.</title>
        <authorList>
            <consortium name="US DOE Joint Genome Institute (JGI-PGF)"/>
            <person name="Walter F."/>
            <person name="Albersmeier A."/>
            <person name="Kalinowski J."/>
            <person name="Ruckert C."/>
        </authorList>
    </citation>
    <scope>NUCLEOTIDE SEQUENCE</scope>
    <source>
        <strain evidence="6">KCTC 42731</strain>
    </source>
</reference>
<dbReference type="PANTHER" id="PTHR44227:SF3">
    <property type="entry name" value="PROTEIN O-MANNOSYL-TRANSFERASE TMTC4"/>
    <property type="match status" value="1"/>
</dbReference>
<feature type="region of interest" description="Disordered" evidence="4">
    <location>
        <begin position="290"/>
        <end position="312"/>
    </location>
</feature>
<dbReference type="InterPro" id="IPR036779">
    <property type="entry name" value="LysM_dom_sf"/>
</dbReference>
<feature type="repeat" description="TPR" evidence="3">
    <location>
        <begin position="78"/>
        <end position="111"/>
    </location>
</feature>
<reference evidence="6" key="2">
    <citation type="submission" date="2020-09" db="EMBL/GenBank/DDBJ databases">
        <authorList>
            <person name="Sun Q."/>
            <person name="Kim S."/>
        </authorList>
    </citation>
    <scope>NUCLEOTIDE SEQUENCE</scope>
    <source>
        <strain evidence="6">KCTC 42731</strain>
    </source>
</reference>
<dbReference type="CDD" id="cd00118">
    <property type="entry name" value="LysM"/>
    <property type="match status" value="1"/>
</dbReference>
<dbReference type="PANTHER" id="PTHR44227">
    <property type="match status" value="1"/>
</dbReference>
<keyword evidence="2 3" id="KW-0802">TPR repeat</keyword>
<dbReference type="EMBL" id="BNCK01000002">
    <property type="protein sequence ID" value="GHF84165.1"/>
    <property type="molecule type" value="Genomic_DNA"/>
</dbReference>
<organism evidence="6 7">
    <name type="scientific">Thalassotalea marina</name>
    <dbReference type="NCBI Taxonomy" id="1673741"/>
    <lineage>
        <taxon>Bacteria</taxon>
        <taxon>Pseudomonadati</taxon>
        <taxon>Pseudomonadota</taxon>
        <taxon>Gammaproteobacteria</taxon>
        <taxon>Alteromonadales</taxon>
        <taxon>Colwelliaceae</taxon>
        <taxon>Thalassotalea</taxon>
    </lineage>
</organism>
<dbReference type="NCBIfam" id="TIGR02521">
    <property type="entry name" value="type_IV_pilW"/>
    <property type="match status" value="1"/>
</dbReference>